<evidence type="ECO:0000313" key="3">
    <source>
        <dbReference type="Proteomes" id="UP000663879"/>
    </source>
</evidence>
<dbReference type="AlphaFoldDB" id="A0A814RTZ7"/>
<feature type="non-terminal residue" evidence="2">
    <location>
        <position position="1"/>
    </location>
</feature>
<organism evidence="2 3">
    <name type="scientific">Brachionus calyciflorus</name>
    <dbReference type="NCBI Taxonomy" id="104777"/>
    <lineage>
        <taxon>Eukaryota</taxon>
        <taxon>Metazoa</taxon>
        <taxon>Spiralia</taxon>
        <taxon>Gnathifera</taxon>
        <taxon>Rotifera</taxon>
        <taxon>Eurotatoria</taxon>
        <taxon>Monogononta</taxon>
        <taxon>Pseudotrocha</taxon>
        <taxon>Ploima</taxon>
        <taxon>Brachionidae</taxon>
        <taxon>Brachionus</taxon>
    </lineage>
</organism>
<comment type="caution">
    <text evidence="2">The sequence shown here is derived from an EMBL/GenBank/DDBJ whole genome shotgun (WGS) entry which is preliminary data.</text>
</comment>
<sequence>VKNKYSLENYNLQSKLTDFVIKFENIKLTNDQLANELNEVKSKNNRLEFEIENFKIEADKPLRENVNLKKDLEDLVNKLNEKQQISDTEISYRQELEIKLKEISESFNFEKKVYEQEIENLKAQNQVYQGSMVELERKLNQYSENETKINQILDEFKTENIQLKEKNKQLEEQNSSLENMCKNLECVISNLDSMKKTLEDKLCLNDRARNQNTINSEINAIKSKLDAEEIRLTQLTNRTQPISDMRQFNGDDQEIVSNLGNTS</sequence>
<evidence type="ECO:0000313" key="2">
    <source>
        <dbReference type="EMBL" id="CAF1137300.1"/>
    </source>
</evidence>
<proteinExistence type="predicted"/>
<accession>A0A814RTZ7</accession>
<protein>
    <submittedName>
        <fullName evidence="2">Uncharacterized protein</fullName>
    </submittedName>
</protein>
<keyword evidence="1" id="KW-0175">Coiled coil</keyword>
<dbReference type="SUPFAM" id="SSF57997">
    <property type="entry name" value="Tropomyosin"/>
    <property type="match status" value="1"/>
</dbReference>
<feature type="coiled-coil region" evidence="1">
    <location>
        <begin position="23"/>
        <end position="238"/>
    </location>
</feature>
<gene>
    <name evidence="2" type="ORF">OXX778_LOCUS22745</name>
</gene>
<evidence type="ECO:0000256" key="1">
    <source>
        <dbReference type="SAM" id="Coils"/>
    </source>
</evidence>
<feature type="non-terminal residue" evidence="2">
    <location>
        <position position="263"/>
    </location>
</feature>
<name>A0A814RTZ7_9BILA</name>
<keyword evidence="3" id="KW-1185">Reference proteome</keyword>
<reference evidence="2" key="1">
    <citation type="submission" date="2021-02" db="EMBL/GenBank/DDBJ databases">
        <authorList>
            <person name="Nowell W R."/>
        </authorList>
    </citation>
    <scope>NUCLEOTIDE SEQUENCE</scope>
    <source>
        <strain evidence="2">Ploen Becks lab</strain>
    </source>
</reference>
<dbReference type="Proteomes" id="UP000663879">
    <property type="component" value="Unassembled WGS sequence"/>
</dbReference>
<dbReference type="EMBL" id="CAJNOC010010169">
    <property type="protein sequence ID" value="CAF1137300.1"/>
    <property type="molecule type" value="Genomic_DNA"/>
</dbReference>
<dbReference type="Gene3D" id="1.20.5.1160">
    <property type="entry name" value="Vasodilator-stimulated phosphoprotein"/>
    <property type="match status" value="1"/>
</dbReference>